<feature type="transmembrane region" description="Helical" evidence="1">
    <location>
        <begin position="76"/>
        <end position="95"/>
    </location>
</feature>
<protein>
    <submittedName>
        <fullName evidence="2">Uncharacterized protein</fullName>
    </submittedName>
</protein>
<gene>
    <name evidence="2" type="ORF">ELS19_14320</name>
</gene>
<dbReference type="Proteomes" id="UP000294028">
    <property type="component" value="Unassembled WGS sequence"/>
</dbReference>
<organism evidence="2 3">
    <name type="scientific">Halogeometricum borinquense</name>
    <dbReference type="NCBI Taxonomy" id="60847"/>
    <lineage>
        <taxon>Archaea</taxon>
        <taxon>Methanobacteriati</taxon>
        <taxon>Methanobacteriota</taxon>
        <taxon>Stenosarchaea group</taxon>
        <taxon>Halobacteria</taxon>
        <taxon>Halobacteriales</taxon>
        <taxon>Haloferacaceae</taxon>
        <taxon>Halogeometricum</taxon>
    </lineage>
</organism>
<name>A0A482TF01_9EURY</name>
<feature type="transmembrane region" description="Helical" evidence="1">
    <location>
        <begin position="101"/>
        <end position="123"/>
    </location>
</feature>
<keyword evidence="1" id="KW-1133">Transmembrane helix</keyword>
<sequence length="133" mass="13885">MAAPSGPVAYVLIATFGLSLGWVVSRLLSGAREPREFLAPPRVTDRVADILASRLAGQILPDEPTSEDLERVAKNGLAAAGLMAVLALIVASMTANAFTPLVVTGCVVVVLLELGEVLVAYGVSEKPILFTEQ</sequence>
<evidence type="ECO:0000256" key="1">
    <source>
        <dbReference type="SAM" id="Phobius"/>
    </source>
</evidence>
<evidence type="ECO:0000313" key="3">
    <source>
        <dbReference type="Proteomes" id="UP000294028"/>
    </source>
</evidence>
<dbReference type="AlphaFoldDB" id="A0A482TF01"/>
<evidence type="ECO:0000313" key="2">
    <source>
        <dbReference type="EMBL" id="RYJ15467.1"/>
    </source>
</evidence>
<feature type="transmembrane region" description="Helical" evidence="1">
    <location>
        <begin position="6"/>
        <end position="28"/>
    </location>
</feature>
<reference evidence="2 3" key="1">
    <citation type="submission" date="2018-12" db="EMBL/GenBank/DDBJ databases">
        <title>Genome analysis provides insights into bioremediation potentialities of Halogeometricum borinquense strain N11.</title>
        <authorList>
            <person name="Najjari A."/>
            <person name="Youssef N."/>
            <person name="Fhoula I."/>
            <person name="Ben Dhia O."/>
            <person name="Mahjoubi M."/>
            <person name="Ouzari H.I."/>
            <person name="Cherif A."/>
        </authorList>
    </citation>
    <scope>NUCLEOTIDE SEQUENCE [LARGE SCALE GENOMIC DNA]</scope>
    <source>
        <strain evidence="2 3">N11</strain>
    </source>
</reference>
<keyword evidence="1" id="KW-0812">Transmembrane</keyword>
<comment type="caution">
    <text evidence="2">The sequence shown here is derived from an EMBL/GenBank/DDBJ whole genome shotgun (WGS) entry which is preliminary data.</text>
</comment>
<dbReference type="EMBL" id="RZHH01000002">
    <property type="protein sequence ID" value="RYJ15467.1"/>
    <property type="molecule type" value="Genomic_DNA"/>
</dbReference>
<keyword evidence="1" id="KW-0472">Membrane</keyword>
<accession>A0A482TF01</accession>
<proteinExistence type="predicted"/>